<organism evidence="3 4">
    <name type="scientific">Rhamnusium bicolor</name>
    <dbReference type="NCBI Taxonomy" id="1586634"/>
    <lineage>
        <taxon>Eukaryota</taxon>
        <taxon>Metazoa</taxon>
        <taxon>Ecdysozoa</taxon>
        <taxon>Arthropoda</taxon>
        <taxon>Hexapoda</taxon>
        <taxon>Insecta</taxon>
        <taxon>Pterygota</taxon>
        <taxon>Neoptera</taxon>
        <taxon>Endopterygota</taxon>
        <taxon>Coleoptera</taxon>
        <taxon>Polyphaga</taxon>
        <taxon>Cucujiformia</taxon>
        <taxon>Chrysomeloidea</taxon>
        <taxon>Cerambycidae</taxon>
        <taxon>Lepturinae</taxon>
        <taxon>Rhagiini</taxon>
        <taxon>Rhamnusium</taxon>
    </lineage>
</organism>
<feature type="region of interest" description="Disordered" evidence="2">
    <location>
        <begin position="1"/>
        <end position="22"/>
    </location>
</feature>
<proteinExistence type="predicted"/>
<evidence type="ECO:0000256" key="1">
    <source>
        <dbReference type="SAM" id="Coils"/>
    </source>
</evidence>
<evidence type="ECO:0000256" key="2">
    <source>
        <dbReference type="SAM" id="MobiDB-lite"/>
    </source>
</evidence>
<keyword evidence="4" id="KW-1185">Reference proteome</keyword>
<evidence type="ECO:0000313" key="4">
    <source>
        <dbReference type="Proteomes" id="UP001162156"/>
    </source>
</evidence>
<sequence length="100" mass="12065">MVDNLDCEDVELTPNSADNLENTEVEKPVVEANKENSQVKRSSNVKMRTIKKKKTCLERMREDRKVYYEERLKIEKEKLEELRNRNTLIEERNRILREKL</sequence>
<feature type="coiled-coil region" evidence="1">
    <location>
        <begin position="57"/>
        <end position="99"/>
    </location>
</feature>
<feature type="compositionally biased region" description="Polar residues" evidence="2">
    <location>
        <begin position="13"/>
        <end position="22"/>
    </location>
</feature>
<keyword evidence="1" id="KW-0175">Coiled coil</keyword>
<accession>A0AAV8WUP2</accession>
<dbReference type="AlphaFoldDB" id="A0AAV8WUP2"/>
<gene>
    <name evidence="3" type="ORF">NQ314_016921</name>
</gene>
<dbReference type="EMBL" id="JANEYF010004703">
    <property type="protein sequence ID" value="KAJ8930302.1"/>
    <property type="molecule type" value="Genomic_DNA"/>
</dbReference>
<name>A0AAV8WUP2_9CUCU</name>
<comment type="caution">
    <text evidence="3">The sequence shown here is derived from an EMBL/GenBank/DDBJ whole genome shotgun (WGS) entry which is preliminary data.</text>
</comment>
<evidence type="ECO:0008006" key="5">
    <source>
        <dbReference type="Google" id="ProtNLM"/>
    </source>
</evidence>
<protein>
    <recommendedName>
        <fullName evidence="5">BZIP domain-containing protein</fullName>
    </recommendedName>
</protein>
<feature type="compositionally biased region" description="Acidic residues" evidence="2">
    <location>
        <begin position="1"/>
        <end position="11"/>
    </location>
</feature>
<reference evidence="3" key="1">
    <citation type="journal article" date="2023" name="Insect Mol. Biol.">
        <title>Genome sequencing provides insights into the evolution of gene families encoding plant cell wall-degrading enzymes in longhorned beetles.</title>
        <authorList>
            <person name="Shin N.R."/>
            <person name="Okamura Y."/>
            <person name="Kirsch R."/>
            <person name="Pauchet Y."/>
        </authorList>
    </citation>
    <scope>NUCLEOTIDE SEQUENCE</scope>
    <source>
        <strain evidence="3">RBIC_L_NR</strain>
    </source>
</reference>
<dbReference type="Proteomes" id="UP001162156">
    <property type="component" value="Unassembled WGS sequence"/>
</dbReference>
<evidence type="ECO:0000313" key="3">
    <source>
        <dbReference type="EMBL" id="KAJ8930302.1"/>
    </source>
</evidence>